<evidence type="ECO:0000313" key="2">
    <source>
        <dbReference type="EMBL" id="OGL88909.1"/>
    </source>
</evidence>
<sequence>MFTSAYIIPPSPLLLSQVGGVQKEKFNDTHHALGIVRASFAALRPESILLISQYGARPHAISINIADEYQGSLQSFGDLSHYTFRGAPSLAYQLLNEQIRPLVTGITEQSLDYASIIAFLLCASELAGCSIIPLYPSPARTPQDHVRVGSALRESLSHTSRRVAVIAVGDLSHHLTASSPGGYHAEGVMFDTSVISALKKKSVRSLLEHAERYGEEVKESGILAFLILLGALEGVQCAYKQLSYEAPFGIGCLTSEYLF</sequence>
<dbReference type="GO" id="GO:0008198">
    <property type="term" value="F:ferrous iron binding"/>
    <property type="evidence" value="ECO:0007669"/>
    <property type="project" value="InterPro"/>
</dbReference>
<dbReference type="Pfam" id="PF02900">
    <property type="entry name" value="LigB"/>
    <property type="match status" value="1"/>
</dbReference>
<dbReference type="AlphaFoldDB" id="A0A1F7VEH1"/>
<feature type="domain" description="Extradiol ring-cleavage dioxygenase class III enzyme subunit B" evidence="1">
    <location>
        <begin position="5"/>
        <end position="251"/>
    </location>
</feature>
<dbReference type="Proteomes" id="UP000178264">
    <property type="component" value="Unassembled WGS sequence"/>
</dbReference>
<dbReference type="Gene3D" id="3.40.830.10">
    <property type="entry name" value="LigB-like"/>
    <property type="match status" value="1"/>
</dbReference>
<dbReference type="SUPFAM" id="SSF53213">
    <property type="entry name" value="LigB-like"/>
    <property type="match status" value="1"/>
</dbReference>
<gene>
    <name evidence="2" type="ORF">A3I42_01420</name>
</gene>
<reference evidence="2 3" key="1">
    <citation type="journal article" date="2016" name="Nat. Commun.">
        <title>Thousands of microbial genomes shed light on interconnected biogeochemical processes in an aquifer system.</title>
        <authorList>
            <person name="Anantharaman K."/>
            <person name="Brown C.T."/>
            <person name="Hug L.A."/>
            <person name="Sharon I."/>
            <person name="Castelle C.J."/>
            <person name="Probst A.J."/>
            <person name="Thomas B.C."/>
            <person name="Singh A."/>
            <person name="Wilkins M.J."/>
            <person name="Karaoz U."/>
            <person name="Brodie E.L."/>
            <person name="Williams K.H."/>
            <person name="Hubbard S.S."/>
            <person name="Banfield J.F."/>
        </authorList>
    </citation>
    <scope>NUCLEOTIDE SEQUENCE [LARGE SCALE GENOMIC DNA]</scope>
</reference>
<dbReference type="EMBL" id="MGER01000006">
    <property type="protein sequence ID" value="OGL88909.1"/>
    <property type="molecule type" value="Genomic_DNA"/>
</dbReference>
<dbReference type="InterPro" id="IPR004183">
    <property type="entry name" value="Xdiol_dOase_suB"/>
</dbReference>
<proteinExistence type="predicted"/>
<evidence type="ECO:0000259" key="1">
    <source>
        <dbReference type="Pfam" id="PF02900"/>
    </source>
</evidence>
<name>A0A1F7VEH1_9BACT</name>
<evidence type="ECO:0000313" key="3">
    <source>
        <dbReference type="Proteomes" id="UP000178264"/>
    </source>
</evidence>
<comment type="caution">
    <text evidence="2">The sequence shown here is derived from an EMBL/GenBank/DDBJ whole genome shotgun (WGS) entry which is preliminary data.</text>
</comment>
<dbReference type="GO" id="GO:0016702">
    <property type="term" value="F:oxidoreductase activity, acting on single donors with incorporation of molecular oxygen, incorporation of two atoms of oxygen"/>
    <property type="evidence" value="ECO:0007669"/>
    <property type="project" value="UniProtKB-ARBA"/>
</dbReference>
<organism evidence="2 3">
    <name type="scientific">Candidatus Uhrbacteria bacterium RIFCSPLOWO2_02_FULL_49_11</name>
    <dbReference type="NCBI Taxonomy" id="1802409"/>
    <lineage>
        <taxon>Bacteria</taxon>
        <taxon>Candidatus Uhriibacteriota</taxon>
    </lineage>
</organism>
<protein>
    <recommendedName>
        <fullName evidence="1">Extradiol ring-cleavage dioxygenase class III enzyme subunit B domain-containing protein</fullName>
    </recommendedName>
</protein>
<accession>A0A1F7VEH1</accession>